<evidence type="ECO:0000313" key="1">
    <source>
        <dbReference type="EMBL" id="CAB4937743.1"/>
    </source>
</evidence>
<dbReference type="EMBL" id="CAFBNC010000047">
    <property type="protein sequence ID" value="CAB4937743.1"/>
    <property type="molecule type" value="Genomic_DNA"/>
</dbReference>
<dbReference type="AlphaFoldDB" id="A0A6J7J348"/>
<name>A0A6J7J348_9ZZZZ</name>
<accession>A0A6J7J348</accession>
<proteinExistence type="predicted"/>
<organism evidence="1">
    <name type="scientific">freshwater metagenome</name>
    <dbReference type="NCBI Taxonomy" id="449393"/>
    <lineage>
        <taxon>unclassified sequences</taxon>
        <taxon>metagenomes</taxon>
        <taxon>ecological metagenomes</taxon>
    </lineage>
</organism>
<protein>
    <submittedName>
        <fullName evidence="1">Unannotated protein</fullName>
    </submittedName>
</protein>
<sequence>MFGVGIDPDSRVLLETTNVAKTEIGESVDDQLLDRTDIGHGVGHSSPTLSGNRQDRIADELAGAVVGDVTPAISSHEFSAD</sequence>
<reference evidence="1" key="1">
    <citation type="submission" date="2020-05" db="EMBL/GenBank/DDBJ databases">
        <authorList>
            <person name="Chiriac C."/>
            <person name="Salcher M."/>
            <person name="Ghai R."/>
            <person name="Kavagutti S V."/>
        </authorList>
    </citation>
    <scope>NUCLEOTIDE SEQUENCE</scope>
</reference>
<gene>
    <name evidence="1" type="ORF">UFOPK3733_01084</name>
</gene>